<gene>
    <name evidence="1" type="ORF">ACFFLI_06705</name>
</gene>
<reference evidence="1 2" key="1">
    <citation type="submission" date="2024-09" db="EMBL/GenBank/DDBJ databases">
        <authorList>
            <person name="Sun Q."/>
            <person name="Mori K."/>
        </authorList>
    </citation>
    <scope>NUCLEOTIDE SEQUENCE [LARGE SCALE GENOMIC DNA]</scope>
    <source>
        <strain evidence="1 2">TBRC 4576</strain>
    </source>
</reference>
<dbReference type="EMBL" id="JBHLZY010000017">
    <property type="protein sequence ID" value="MFB9769553.1"/>
    <property type="molecule type" value="Genomic_DNA"/>
</dbReference>
<dbReference type="InterPro" id="IPR010982">
    <property type="entry name" value="Lambda_DNA-bd_dom_sf"/>
</dbReference>
<proteinExistence type="predicted"/>
<name>A0ABV5WTT0_9LACO</name>
<dbReference type="Proteomes" id="UP001589691">
    <property type="component" value="Unassembled WGS sequence"/>
</dbReference>
<evidence type="ECO:0000313" key="2">
    <source>
        <dbReference type="Proteomes" id="UP001589691"/>
    </source>
</evidence>
<organism evidence="1 2">
    <name type="scientific">Lactiplantibacillus modestisalitolerans</name>
    <dbReference type="NCBI Taxonomy" id="1457219"/>
    <lineage>
        <taxon>Bacteria</taxon>
        <taxon>Bacillati</taxon>
        <taxon>Bacillota</taxon>
        <taxon>Bacilli</taxon>
        <taxon>Lactobacillales</taxon>
        <taxon>Lactobacillaceae</taxon>
        <taxon>Lactiplantibacillus</taxon>
    </lineage>
</organism>
<accession>A0ABV5WTT0</accession>
<protein>
    <submittedName>
        <fullName evidence="1">XRE family transcriptional regulator</fullName>
    </submittedName>
</protein>
<evidence type="ECO:0000313" key="1">
    <source>
        <dbReference type="EMBL" id="MFB9769553.1"/>
    </source>
</evidence>
<dbReference type="SUPFAM" id="SSF47413">
    <property type="entry name" value="lambda repressor-like DNA-binding domains"/>
    <property type="match status" value="1"/>
</dbReference>
<sequence length="68" mass="7572">MPTTLAGRELIKKYIADREISITSLATVFGVSKMYMTQVLSNTKKSPAANALVLKIIEDFKIRPNDND</sequence>
<keyword evidence="2" id="KW-1185">Reference proteome</keyword>
<comment type="caution">
    <text evidence="1">The sequence shown here is derived from an EMBL/GenBank/DDBJ whole genome shotgun (WGS) entry which is preliminary data.</text>
</comment>
<dbReference type="RefSeq" id="WP_137643789.1">
    <property type="nucleotide sequence ID" value="NZ_BJEA01000032.1"/>
</dbReference>